<organism evidence="3 4">
    <name type="scientific">Neolewinella xylanilytica</name>
    <dbReference type="NCBI Taxonomy" id="1514080"/>
    <lineage>
        <taxon>Bacteria</taxon>
        <taxon>Pseudomonadati</taxon>
        <taxon>Bacteroidota</taxon>
        <taxon>Saprospiria</taxon>
        <taxon>Saprospirales</taxon>
        <taxon>Lewinellaceae</taxon>
        <taxon>Neolewinella</taxon>
    </lineage>
</organism>
<dbReference type="CDD" id="cd20736">
    <property type="entry name" value="PoNe_Nuclease"/>
    <property type="match status" value="1"/>
</dbReference>
<dbReference type="NCBIfam" id="NF009150">
    <property type="entry name" value="PRK12497.1-3"/>
    <property type="match status" value="1"/>
</dbReference>
<evidence type="ECO:0000313" key="3">
    <source>
        <dbReference type="EMBL" id="PPK88013.1"/>
    </source>
</evidence>
<accession>A0A2S6I946</accession>
<keyword evidence="3" id="KW-0378">Hydrolase</keyword>
<dbReference type="Gene3D" id="3.40.1350.10">
    <property type="match status" value="1"/>
</dbReference>
<keyword evidence="3" id="KW-0540">Nuclease</keyword>
<dbReference type="SUPFAM" id="SSF52980">
    <property type="entry name" value="Restriction endonuclease-like"/>
    <property type="match status" value="1"/>
</dbReference>
<protein>
    <recommendedName>
        <fullName evidence="2">UPF0102 protein CLV84_0976</fullName>
    </recommendedName>
</protein>
<dbReference type="PANTHER" id="PTHR34039">
    <property type="entry name" value="UPF0102 PROTEIN YRAN"/>
    <property type="match status" value="1"/>
</dbReference>
<dbReference type="HAMAP" id="MF_00048">
    <property type="entry name" value="UPF0102"/>
    <property type="match status" value="1"/>
</dbReference>
<evidence type="ECO:0000256" key="1">
    <source>
        <dbReference type="ARBA" id="ARBA00006738"/>
    </source>
</evidence>
<dbReference type="EMBL" id="PTJC01000005">
    <property type="protein sequence ID" value="PPK88013.1"/>
    <property type="molecule type" value="Genomic_DNA"/>
</dbReference>
<dbReference type="Pfam" id="PF02021">
    <property type="entry name" value="UPF0102"/>
    <property type="match status" value="1"/>
</dbReference>
<reference evidence="3 4" key="1">
    <citation type="submission" date="2018-02" db="EMBL/GenBank/DDBJ databases">
        <title>Genomic Encyclopedia of Archaeal and Bacterial Type Strains, Phase II (KMG-II): from individual species to whole genera.</title>
        <authorList>
            <person name="Goeker M."/>
        </authorList>
    </citation>
    <scope>NUCLEOTIDE SEQUENCE [LARGE SCALE GENOMIC DNA]</scope>
    <source>
        <strain evidence="3 4">DSM 29526</strain>
    </source>
</reference>
<dbReference type="PANTHER" id="PTHR34039:SF1">
    <property type="entry name" value="UPF0102 PROTEIN YRAN"/>
    <property type="match status" value="1"/>
</dbReference>
<comment type="similarity">
    <text evidence="1 2">Belongs to the UPF0102 family.</text>
</comment>
<dbReference type="InterPro" id="IPR003509">
    <property type="entry name" value="UPF0102_YraN-like"/>
</dbReference>
<comment type="caution">
    <text evidence="3">The sequence shown here is derived from an EMBL/GenBank/DDBJ whole genome shotgun (WGS) entry which is preliminary data.</text>
</comment>
<keyword evidence="4" id="KW-1185">Reference proteome</keyword>
<dbReference type="Proteomes" id="UP000237662">
    <property type="component" value="Unassembled WGS sequence"/>
</dbReference>
<dbReference type="OrthoDB" id="9802516at2"/>
<dbReference type="GO" id="GO:0004519">
    <property type="term" value="F:endonuclease activity"/>
    <property type="evidence" value="ECO:0007669"/>
    <property type="project" value="UniProtKB-KW"/>
</dbReference>
<dbReference type="InterPro" id="IPR011335">
    <property type="entry name" value="Restrct_endonuc-II-like"/>
</dbReference>
<dbReference type="NCBIfam" id="NF009154">
    <property type="entry name" value="PRK12497.3-3"/>
    <property type="match status" value="1"/>
</dbReference>
<sequence>MTDRKKTGNAGEALASAYLAERGYRIDRTNYRYRRTEIDLIAWDGDILVFVEVKTRTSLAFGHPSSFFKAAQQRRISRAASAYMEAIDYEWEIRFDLIAILYRSDNDYELDHYPDVFFPGLH</sequence>
<evidence type="ECO:0000256" key="2">
    <source>
        <dbReference type="HAMAP-Rule" id="MF_00048"/>
    </source>
</evidence>
<name>A0A2S6I946_9BACT</name>
<proteinExistence type="inferred from homology"/>
<dbReference type="AlphaFoldDB" id="A0A2S6I946"/>
<dbReference type="InterPro" id="IPR011856">
    <property type="entry name" value="tRNA_endonuc-like_dom_sf"/>
</dbReference>
<gene>
    <name evidence="3" type="ORF">CLV84_0976</name>
</gene>
<dbReference type="GO" id="GO:0003676">
    <property type="term" value="F:nucleic acid binding"/>
    <property type="evidence" value="ECO:0007669"/>
    <property type="project" value="InterPro"/>
</dbReference>
<evidence type="ECO:0000313" key="4">
    <source>
        <dbReference type="Proteomes" id="UP000237662"/>
    </source>
</evidence>
<keyword evidence="3" id="KW-0255">Endonuclease</keyword>
<dbReference type="RefSeq" id="WP_104418590.1">
    <property type="nucleotide sequence ID" value="NZ_PTJC01000005.1"/>
</dbReference>